<comment type="similarity">
    <text evidence="1">Belongs to the type-I restriction system S methylase family.</text>
</comment>
<gene>
    <name evidence="6" type="ORF">BC10311_06210</name>
</gene>
<proteinExistence type="inferred from homology"/>
<organism evidence="6 7">
    <name type="scientific">Bacillus wiedmannii</name>
    <dbReference type="NCBI Taxonomy" id="1890302"/>
    <lineage>
        <taxon>Bacteria</taxon>
        <taxon>Bacillati</taxon>
        <taxon>Bacillota</taxon>
        <taxon>Bacilli</taxon>
        <taxon>Bacillales</taxon>
        <taxon>Bacillaceae</taxon>
        <taxon>Bacillus</taxon>
        <taxon>Bacillus cereus group</taxon>
    </lineage>
</organism>
<dbReference type="PANTHER" id="PTHR43140:SF1">
    <property type="entry name" value="TYPE I RESTRICTION ENZYME ECOKI SPECIFICITY SUBUNIT"/>
    <property type="match status" value="1"/>
</dbReference>
<dbReference type="AlphaFoldDB" id="A0AB37Z1U0"/>
<name>A0AB37Z1U0_9BACI</name>
<keyword evidence="3" id="KW-0238">DNA-binding</keyword>
<evidence type="ECO:0000259" key="5">
    <source>
        <dbReference type="Pfam" id="PF01420"/>
    </source>
</evidence>
<dbReference type="Proteomes" id="UP000195728">
    <property type="component" value="Unassembled WGS sequence"/>
</dbReference>
<dbReference type="InterPro" id="IPR051212">
    <property type="entry name" value="Type-I_RE_S_subunit"/>
</dbReference>
<comment type="subunit">
    <text evidence="4">The methyltransferase is composed of M and S polypeptides.</text>
</comment>
<keyword evidence="2" id="KW-0680">Restriction system</keyword>
<feature type="domain" description="Type I restriction modification DNA specificity" evidence="5">
    <location>
        <begin position="274"/>
        <end position="422"/>
    </location>
</feature>
<dbReference type="EMBL" id="FMBG01000025">
    <property type="protein sequence ID" value="SCC68915.1"/>
    <property type="molecule type" value="Genomic_DNA"/>
</dbReference>
<dbReference type="InterPro" id="IPR044946">
    <property type="entry name" value="Restrct_endonuc_typeI_TRD_sf"/>
</dbReference>
<dbReference type="REBASE" id="177504">
    <property type="entry name" value="S.Bce10311ORF6209P"/>
</dbReference>
<evidence type="ECO:0000256" key="3">
    <source>
        <dbReference type="ARBA" id="ARBA00023125"/>
    </source>
</evidence>
<comment type="caution">
    <text evidence="6">The sequence shown here is derived from an EMBL/GenBank/DDBJ whole genome shotgun (WGS) entry which is preliminary data.</text>
</comment>
<evidence type="ECO:0000256" key="1">
    <source>
        <dbReference type="ARBA" id="ARBA00010923"/>
    </source>
</evidence>
<accession>A0AB37Z1U0</accession>
<reference evidence="6 7" key="1">
    <citation type="submission" date="2016-08" db="EMBL/GenBank/DDBJ databases">
        <authorList>
            <person name="Loux V."/>
            <person name="Rue O."/>
        </authorList>
    </citation>
    <scope>NUCLEOTIDE SEQUENCE [LARGE SCALE GENOMIC DNA]</scope>
    <source>
        <strain evidence="6 7">WSBC_10311</strain>
    </source>
</reference>
<dbReference type="InterPro" id="IPR000055">
    <property type="entry name" value="Restrct_endonuc_typeI_TRD"/>
</dbReference>
<dbReference type="PANTHER" id="PTHR43140">
    <property type="entry name" value="TYPE-1 RESTRICTION ENZYME ECOKI SPECIFICITY PROTEIN"/>
    <property type="match status" value="1"/>
</dbReference>
<evidence type="ECO:0000256" key="2">
    <source>
        <dbReference type="ARBA" id="ARBA00022747"/>
    </source>
</evidence>
<dbReference type="GO" id="GO:0003677">
    <property type="term" value="F:DNA binding"/>
    <property type="evidence" value="ECO:0007669"/>
    <property type="project" value="UniProtKB-KW"/>
</dbReference>
<dbReference type="RefSeq" id="WP_262366846.1">
    <property type="nucleotide sequence ID" value="NZ_FMBG01000025.1"/>
</dbReference>
<protein>
    <submittedName>
        <fullName evidence="6">Type-1 restriction enzyme EcoKI specificity protein HsdS</fullName>
    </submittedName>
</protein>
<dbReference type="Gene3D" id="3.90.220.20">
    <property type="entry name" value="DNA methylase specificity domains"/>
    <property type="match status" value="2"/>
</dbReference>
<dbReference type="GO" id="GO:0009307">
    <property type="term" value="P:DNA restriction-modification system"/>
    <property type="evidence" value="ECO:0007669"/>
    <property type="project" value="UniProtKB-KW"/>
</dbReference>
<dbReference type="SUPFAM" id="SSF116734">
    <property type="entry name" value="DNA methylase specificity domain"/>
    <property type="match status" value="2"/>
</dbReference>
<evidence type="ECO:0000313" key="7">
    <source>
        <dbReference type="Proteomes" id="UP000195728"/>
    </source>
</evidence>
<evidence type="ECO:0000256" key="4">
    <source>
        <dbReference type="ARBA" id="ARBA00038652"/>
    </source>
</evidence>
<dbReference type="Pfam" id="PF01420">
    <property type="entry name" value="Methylase_S"/>
    <property type="match status" value="1"/>
</dbReference>
<sequence>MRFKSYASLYNWSTKVSPDYIVKSRYVITRLGEHVIEENRRIPYKVIKGKDINVMSLSSKEGILTPHIGIKKHKTGFLKEVRYNNLVFNPRRLNIGGIALFKGKDENQFVSGSYCIIQCKESLLPDYLYLVLRTKPLLESIGELMSRESVDYLNFLSFQEILIPLPPLGIQREIVDEYNETLLKIEHIEHQIYCIDNIMEEEIIDSLGIRNKNSRKPQDFNKVRLSSLHSWYVPQLLNDLNIRNIFNTKMFPRRPLIECVEINPLTERKASLHDKQVPYVSYNDLSKDYGEIETYQQKSNNFLKNDSEIYNGDILLAKKIDGLRDGKIAIVNFQQHLTGYVSSDFFVLRNKEGSKTFVSYIYYLLRSKIFRENYCNLLDITGINRRLNIDSLKNIELPVIPKGAQTVLVQKLDVLNNYKKELVREVAFLREYPREKELLRKLF</sequence>
<evidence type="ECO:0000313" key="6">
    <source>
        <dbReference type="EMBL" id="SCC68915.1"/>
    </source>
</evidence>